<evidence type="ECO:0000259" key="7">
    <source>
        <dbReference type="PROSITE" id="PS50862"/>
    </source>
</evidence>
<sequence length="440" mass="50235">MADNNQLLQAPRGTYDALPEEQKYWRFIKKKFNKRCENFNFSRIDTPFFEYANLFTRSIGETSDIVSKEMFYLAKRGEGEPDLVLRPEGTAGIVRAYIEHGMQNLPKPVKLYYFGPMFRYSRPQSGRFRQFFQLGFEIFGEDDPCSDVLAILLSFSILKDLKLTSNIILEINSLGCKICQKDIRKTLTSYFNQYKEYLCPECFSRLAENPLRILDCKQQRCQSLVKSGPQIVDHLCQDCKEHLQKVLEGLDELGITYDLNPSLVRGLDYYTRTVFEFRDKADETRQSSLGGGGRYDNLVEQYGGPATPAVGFAAGVERIISKLKEYQVKIPQVKKLDVFLIQIGDKAKKKVITLARDLTDQGFSFNCCLGKDSLKSQLRSADKFGATIALIIGQREALDDSVILRNMLTSSQQTVKINKLENILKKQLLKAKQASEQKNN</sequence>
<feature type="binding site" evidence="6">
    <location>
        <begin position="269"/>
        <end position="270"/>
    </location>
    <ligand>
        <name>L-histidine</name>
        <dbReference type="ChEBI" id="CHEBI:57595"/>
    </ligand>
</feature>
<dbReference type="GO" id="GO:0004821">
    <property type="term" value="F:histidine-tRNA ligase activity"/>
    <property type="evidence" value="ECO:0007669"/>
    <property type="project" value="UniProtKB-UniRule"/>
</dbReference>
<evidence type="ECO:0000313" key="8">
    <source>
        <dbReference type="EMBL" id="PIP21902.1"/>
    </source>
</evidence>
<keyword evidence="5" id="KW-0648">Protein biosynthesis</keyword>
<reference evidence="8 9" key="1">
    <citation type="submission" date="2017-09" db="EMBL/GenBank/DDBJ databases">
        <title>Depth-based differentiation of microbial function through sediment-hosted aquifers and enrichment of novel symbionts in the deep terrestrial subsurface.</title>
        <authorList>
            <person name="Probst A.J."/>
            <person name="Ladd B."/>
            <person name="Jarett J.K."/>
            <person name="Geller-Mcgrath D.E."/>
            <person name="Sieber C.M."/>
            <person name="Emerson J.B."/>
            <person name="Anantharaman K."/>
            <person name="Thomas B.C."/>
            <person name="Malmstrom R."/>
            <person name="Stieglmeier M."/>
            <person name="Klingl A."/>
            <person name="Woyke T."/>
            <person name="Ryan C.M."/>
            <person name="Banfield J.F."/>
        </authorList>
    </citation>
    <scope>NUCLEOTIDE SEQUENCE [LARGE SCALE GENOMIC DNA]</scope>
    <source>
        <strain evidence="8">CG23_combo_of_CG06-09_8_20_14_all_40_13</strain>
    </source>
</reference>
<keyword evidence="3 5" id="KW-0030">Aminoacyl-tRNA synthetase</keyword>
<protein>
    <recommendedName>
        <fullName evidence="5">Histidine--tRNA ligase</fullName>
        <ecNumber evidence="5">6.1.1.21</ecNumber>
    </recommendedName>
    <alternativeName>
        <fullName evidence="5">Histidyl-tRNA synthetase</fullName>
        <shortName evidence="5">HisRS</shortName>
    </alternativeName>
</protein>
<dbReference type="AlphaFoldDB" id="A0A2G9YRT5"/>
<dbReference type="SUPFAM" id="SSF52954">
    <property type="entry name" value="Class II aaRS ABD-related"/>
    <property type="match status" value="1"/>
</dbReference>
<dbReference type="PANTHER" id="PTHR43707:SF1">
    <property type="entry name" value="HISTIDINE--TRNA LIGASE, MITOCHONDRIAL-RELATED"/>
    <property type="match status" value="1"/>
</dbReference>
<dbReference type="InterPro" id="IPR006195">
    <property type="entry name" value="aa-tRNA-synth_II"/>
</dbReference>
<dbReference type="InterPro" id="IPR045864">
    <property type="entry name" value="aa-tRNA-synth_II/BPL/LPL"/>
</dbReference>
<dbReference type="Pfam" id="PF03129">
    <property type="entry name" value="HGTP_anticodon"/>
    <property type="match status" value="1"/>
</dbReference>
<comment type="subcellular location">
    <subcellularLocation>
        <location evidence="5">Cytoplasm</location>
    </subcellularLocation>
</comment>
<comment type="catalytic activity">
    <reaction evidence="4 5">
        <text>tRNA(His) + L-histidine + ATP = L-histidyl-tRNA(His) + AMP + diphosphate + H(+)</text>
        <dbReference type="Rhea" id="RHEA:17313"/>
        <dbReference type="Rhea" id="RHEA-COMP:9665"/>
        <dbReference type="Rhea" id="RHEA-COMP:9689"/>
        <dbReference type="ChEBI" id="CHEBI:15378"/>
        <dbReference type="ChEBI" id="CHEBI:30616"/>
        <dbReference type="ChEBI" id="CHEBI:33019"/>
        <dbReference type="ChEBI" id="CHEBI:57595"/>
        <dbReference type="ChEBI" id="CHEBI:78442"/>
        <dbReference type="ChEBI" id="CHEBI:78527"/>
        <dbReference type="ChEBI" id="CHEBI:456215"/>
        <dbReference type="EC" id="6.1.1.21"/>
    </reaction>
</comment>
<feature type="binding site" evidence="6">
    <location>
        <position position="119"/>
    </location>
    <ligand>
        <name>L-histidine</name>
        <dbReference type="ChEBI" id="CHEBI:57595"/>
    </ligand>
</feature>
<gene>
    <name evidence="5" type="primary">hisS</name>
    <name evidence="8" type="ORF">COX39_00370</name>
</gene>
<evidence type="ECO:0000256" key="3">
    <source>
        <dbReference type="ARBA" id="ARBA00023146"/>
    </source>
</evidence>
<dbReference type="PANTHER" id="PTHR43707">
    <property type="entry name" value="HISTIDYL-TRNA SYNTHETASE"/>
    <property type="match status" value="1"/>
</dbReference>
<dbReference type="InterPro" id="IPR036621">
    <property type="entry name" value="Anticodon-bd_dom_sf"/>
</dbReference>
<comment type="similarity">
    <text evidence="1 5">Belongs to the class-II aminoacyl-tRNA synthetase family.</text>
</comment>
<feature type="binding site" evidence="6">
    <location>
        <begin position="88"/>
        <end position="90"/>
    </location>
    <ligand>
        <name>L-histidine</name>
        <dbReference type="ChEBI" id="CHEBI:57595"/>
    </ligand>
</feature>
<evidence type="ECO:0000256" key="6">
    <source>
        <dbReference type="PIRSR" id="PIRSR001549-1"/>
    </source>
</evidence>
<keyword evidence="5" id="KW-0067">ATP-binding</keyword>
<evidence type="ECO:0000256" key="2">
    <source>
        <dbReference type="ARBA" id="ARBA00022741"/>
    </source>
</evidence>
<dbReference type="EC" id="6.1.1.21" evidence="5"/>
<dbReference type="InterPro" id="IPR004154">
    <property type="entry name" value="Anticodon-bd"/>
</dbReference>
<evidence type="ECO:0000256" key="1">
    <source>
        <dbReference type="ARBA" id="ARBA00008226"/>
    </source>
</evidence>
<proteinExistence type="inferred from homology"/>
<dbReference type="PIRSF" id="PIRSF001549">
    <property type="entry name" value="His-tRNA_synth"/>
    <property type="match status" value="1"/>
</dbReference>
<comment type="subunit">
    <text evidence="5">Homodimer.</text>
</comment>
<dbReference type="CDD" id="cd00773">
    <property type="entry name" value="HisRS-like_core"/>
    <property type="match status" value="1"/>
</dbReference>
<dbReference type="InterPro" id="IPR004516">
    <property type="entry name" value="HisRS/HisZ"/>
</dbReference>
<feature type="domain" description="Aminoacyl-transfer RNA synthetases class-II family profile" evidence="7">
    <location>
        <begin position="1"/>
        <end position="331"/>
    </location>
</feature>
<dbReference type="GO" id="GO:0005737">
    <property type="term" value="C:cytoplasm"/>
    <property type="evidence" value="ECO:0007669"/>
    <property type="project" value="UniProtKB-SubCell"/>
</dbReference>
<dbReference type="EMBL" id="PCRM01000009">
    <property type="protein sequence ID" value="PIP21902.1"/>
    <property type="molecule type" value="Genomic_DNA"/>
</dbReference>
<dbReference type="Pfam" id="PF13393">
    <property type="entry name" value="tRNA-synt_His"/>
    <property type="match status" value="2"/>
</dbReference>
<dbReference type="Proteomes" id="UP000231567">
    <property type="component" value="Unassembled WGS sequence"/>
</dbReference>
<dbReference type="SUPFAM" id="SSF55681">
    <property type="entry name" value="Class II aaRS and biotin synthetases"/>
    <property type="match status" value="1"/>
</dbReference>
<dbReference type="GO" id="GO:0005524">
    <property type="term" value="F:ATP binding"/>
    <property type="evidence" value="ECO:0007669"/>
    <property type="project" value="UniProtKB-UniRule"/>
</dbReference>
<organism evidence="8 9">
    <name type="scientific">Candidatus Nealsonbacteria bacterium CG23_combo_of_CG06-09_8_20_14_all_40_13</name>
    <dbReference type="NCBI Taxonomy" id="1974724"/>
    <lineage>
        <taxon>Bacteria</taxon>
        <taxon>Candidatus Nealsoniibacteriota</taxon>
    </lineage>
</organism>
<dbReference type="InterPro" id="IPR015807">
    <property type="entry name" value="His-tRNA-ligase"/>
</dbReference>
<dbReference type="Gene3D" id="3.40.50.800">
    <property type="entry name" value="Anticodon-binding domain"/>
    <property type="match status" value="1"/>
</dbReference>
<evidence type="ECO:0000313" key="9">
    <source>
        <dbReference type="Proteomes" id="UP000231567"/>
    </source>
</evidence>
<feature type="binding site" evidence="6">
    <location>
        <position position="133"/>
    </location>
    <ligand>
        <name>L-histidine</name>
        <dbReference type="ChEBI" id="CHEBI:57595"/>
    </ligand>
</feature>
<keyword evidence="5" id="KW-0963">Cytoplasm</keyword>
<comment type="caution">
    <text evidence="8">The sequence shown here is derived from an EMBL/GenBank/DDBJ whole genome shotgun (WGS) entry which is preliminary data.</text>
</comment>
<dbReference type="GO" id="GO:0006427">
    <property type="term" value="P:histidyl-tRNA aminoacylation"/>
    <property type="evidence" value="ECO:0007669"/>
    <property type="project" value="UniProtKB-UniRule"/>
</dbReference>
<evidence type="ECO:0000256" key="5">
    <source>
        <dbReference type="HAMAP-Rule" id="MF_00127"/>
    </source>
</evidence>
<keyword evidence="5 8" id="KW-0436">Ligase</keyword>
<evidence type="ECO:0000256" key="4">
    <source>
        <dbReference type="ARBA" id="ARBA00047639"/>
    </source>
</evidence>
<feature type="binding site" evidence="6">
    <location>
        <position position="137"/>
    </location>
    <ligand>
        <name>L-histidine</name>
        <dbReference type="ChEBI" id="CHEBI:57595"/>
    </ligand>
</feature>
<dbReference type="InterPro" id="IPR041715">
    <property type="entry name" value="HisRS-like_core"/>
</dbReference>
<keyword evidence="2 5" id="KW-0547">Nucleotide-binding</keyword>
<dbReference type="Gene3D" id="3.30.930.10">
    <property type="entry name" value="Bira Bifunctional Protein, Domain 2"/>
    <property type="match status" value="1"/>
</dbReference>
<dbReference type="HAMAP" id="MF_00127">
    <property type="entry name" value="His_tRNA_synth"/>
    <property type="match status" value="1"/>
</dbReference>
<name>A0A2G9YRT5_9BACT</name>
<accession>A0A2G9YRT5</accession>
<dbReference type="NCBIfam" id="TIGR00442">
    <property type="entry name" value="hisS"/>
    <property type="match status" value="1"/>
</dbReference>
<dbReference type="PROSITE" id="PS50862">
    <property type="entry name" value="AA_TRNA_LIGASE_II"/>
    <property type="match status" value="1"/>
</dbReference>
<feature type="binding site" evidence="6">
    <location>
        <position position="265"/>
    </location>
    <ligand>
        <name>L-histidine</name>
        <dbReference type="ChEBI" id="CHEBI:57595"/>
    </ligand>
</feature>